<accession>A0ABT4CPL8</accession>
<dbReference type="SMART" id="SM01321">
    <property type="entry name" value="Y1_Tnp"/>
    <property type="match status" value="1"/>
</dbReference>
<dbReference type="InterPro" id="IPR002686">
    <property type="entry name" value="Transposase_17"/>
</dbReference>
<reference evidence="2" key="1">
    <citation type="submission" date="2022-12" db="EMBL/GenBank/DDBJ databases">
        <authorList>
            <person name="Wang J."/>
        </authorList>
    </citation>
    <scope>NUCLEOTIDE SEQUENCE</scope>
    <source>
        <strain evidence="2">HY-42-06</strain>
    </source>
</reference>
<comment type="caution">
    <text evidence="2">The sequence shown here is derived from an EMBL/GenBank/DDBJ whole genome shotgun (WGS) entry which is preliminary data.</text>
</comment>
<dbReference type="SUPFAM" id="SSF143422">
    <property type="entry name" value="Transposase IS200-like"/>
    <property type="match status" value="1"/>
</dbReference>
<dbReference type="InterPro" id="IPR036515">
    <property type="entry name" value="Transposase_17_sf"/>
</dbReference>
<name>A0ABT4CPL8_9CLOT</name>
<gene>
    <name evidence="2" type="ORF">OXH55_10195</name>
</gene>
<dbReference type="Gene3D" id="3.30.70.1290">
    <property type="entry name" value="Transposase IS200-like"/>
    <property type="match status" value="1"/>
</dbReference>
<feature type="domain" description="Transposase IS200-like" evidence="1">
    <location>
        <begin position="10"/>
        <end position="129"/>
    </location>
</feature>
<evidence type="ECO:0000313" key="3">
    <source>
        <dbReference type="Proteomes" id="UP001079657"/>
    </source>
</evidence>
<keyword evidence="3" id="KW-1185">Reference proteome</keyword>
<dbReference type="EMBL" id="JAPQES010000003">
    <property type="protein sequence ID" value="MCY6371002.1"/>
    <property type="molecule type" value="Genomic_DNA"/>
</dbReference>
<sequence length="311" mass="36544">MPRSLRNTDIYGTNHIMNRGSSDTIIFENDKDKKVFLNIVKKAQKIYNFVLYSYCIMDTHFHLLIYSNGANISTYMKYIQQCFAIYYNKTYCRHGHVFADRFKSVPAKADCRLPISLAELNISAYIHNNPKDVQGYNSNMENYTYCSFGIYMGIKKDKLNILNTDYILSFFHSKNKGIARKKYRDFVYQFHNIEIKENIEFQSEPLKYHSDKKLLVNKFTPKQIIDFVSVYTGEDFCVHMKYNHKNFKMKSLCVILMRSVCGLTLKEISSILGNVTSSNVWKLCENGLTLINKEYKNIIDDFIKYNKIHCN</sequence>
<dbReference type="Proteomes" id="UP001079657">
    <property type="component" value="Unassembled WGS sequence"/>
</dbReference>
<dbReference type="PANTHER" id="PTHR34322">
    <property type="entry name" value="TRANSPOSASE, Y1_TNP DOMAIN-CONTAINING"/>
    <property type="match status" value="1"/>
</dbReference>
<proteinExistence type="predicted"/>
<protein>
    <submittedName>
        <fullName evidence="2">Transposase</fullName>
    </submittedName>
</protein>
<evidence type="ECO:0000313" key="2">
    <source>
        <dbReference type="EMBL" id="MCY6371002.1"/>
    </source>
</evidence>
<dbReference type="RefSeq" id="WP_268049842.1">
    <property type="nucleotide sequence ID" value="NZ_JAPQES010000003.1"/>
</dbReference>
<organism evidence="2 3">
    <name type="scientific">Clostridium ganghwense</name>
    <dbReference type="NCBI Taxonomy" id="312089"/>
    <lineage>
        <taxon>Bacteria</taxon>
        <taxon>Bacillati</taxon>
        <taxon>Bacillota</taxon>
        <taxon>Clostridia</taxon>
        <taxon>Eubacteriales</taxon>
        <taxon>Clostridiaceae</taxon>
        <taxon>Clostridium</taxon>
    </lineage>
</organism>
<dbReference type="Pfam" id="PF01797">
    <property type="entry name" value="Y1_Tnp"/>
    <property type="match status" value="1"/>
</dbReference>
<evidence type="ECO:0000259" key="1">
    <source>
        <dbReference type="SMART" id="SM01321"/>
    </source>
</evidence>
<dbReference type="PANTHER" id="PTHR34322:SF2">
    <property type="entry name" value="TRANSPOSASE IS200-LIKE DOMAIN-CONTAINING PROTEIN"/>
    <property type="match status" value="1"/>
</dbReference>